<reference evidence="2" key="1">
    <citation type="journal article" date="2019" name="Int. J. Syst. Evol. Microbiol.">
        <title>The Global Catalogue of Microorganisms (GCM) 10K type strain sequencing project: providing services to taxonomists for standard genome sequencing and annotation.</title>
        <authorList>
            <consortium name="The Broad Institute Genomics Platform"/>
            <consortium name="The Broad Institute Genome Sequencing Center for Infectious Disease"/>
            <person name="Wu L."/>
            <person name="Ma J."/>
        </authorList>
    </citation>
    <scope>NUCLEOTIDE SEQUENCE [LARGE SCALE GENOMIC DNA]</scope>
    <source>
        <strain evidence="2">CGMCC 1.6375</strain>
    </source>
</reference>
<organism evidence="1 2">
    <name type="scientific">Dyadobacter beijingensis</name>
    <dbReference type="NCBI Taxonomy" id="365489"/>
    <lineage>
        <taxon>Bacteria</taxon>
        <taxon>Pseudomonadati</taxon>
        <taxon>Bacteroidota</taxon>
        <taxon>Cytophagia</taxon>
        <taxon>Cytophagales</taxon>
        <taxon>Spirosomataceae</taxon>
        <taxon>Dyadobacter</taxon>
    </lineage>
</organism>
<dbReference type="RefSeq" id="WP_019942592.1">
    <property type="nucleotide sequence ID" value="NZ_BMLI01000001.1"/>
</dbReference>
<sequence length="116" mass="13125">MELSRTTMIPLTIREIQLAHYMIKSHEMHTTGKKPPGHASLASKIVGAHLGHRLGGVSRVIVHYTDAEKQLLRQYNQEYCELLAKALPMADESDQAEIVTRYAIATNIQMLFSPRR</sequence>
<gene>
    <name evidence="1" type="ORF">GCM10010967_12210</name>
</gene>
<evidence type="ECO:0000313" key="1">
    <source>
        <dbReference type="EMBL" id="GGM82059.1"/>
    </source>
</evidence>
<accession>A0ABQ2HIV4</accession>
<dbReference type="EMBL" id="BMLI01000001">
    <property type="protein sequence ID" value="GGM82059.1"/>
    <property type="molecule type" value="Genomic_DNA"/>
</dbReference>
<dbReference type="Proteomes" id="UP000632339">
    <property type="component" value="Unassembled WGS sequence"/>
</dbReference>
<evidence type="ECO:0000313" key="2">
    <source>
        <dbReference type="Proteomes" id="UP000632339"/>
    </source>
</evidence>
<name>A0ABQ2HIV4_9BACT</name>
<comment type="caution">
    <text evidence="1">The sequence shown here is derived from an EMBL/GenBank/DDBJ whole genome shotgun (WGS) entry which is preliminary data.</text>
</comment>
<keyword evidence="2" id="KW-1185">Reference proteome</keyword>
<proteinExistence type="predicted"/>
<protein>
    <submittedName>
        <fullName evidence="1">Uncharacterized protein</fullName>
    </submittedName>
</protein>